<evidence type="ECO:0000313" key="4">
    <source>
        <dbReference type="Proteomes" id="UP000822688"/>
    </source>
</evidence>
<dbReference type="PANTHER" id="PTHR31917:SF147">
    <property type="entry name" value="AGENET DOMAIN-CONTAINING PROTEIN"/>
    <property type="match status" value="1"/>
</dbReference>
<evidence type="ECO:0000313" key="3">
    <source>
        <dbReference type="EMBL" id="KAG0563024.1"/>
    </source>
</evidence>
<evidence type="ECO:0000259" key="2">
    <source>
        <dbReference type="Pfam" id="PF05641"/>
    </source>
</evidence>
<feature type="region of interest" description="Disordered" evidence="1">
    <location>
        <begin position="305"/>
        <end position="392"/>
    </location>
</feature>
<feature type="compositionally biased region" description="Low complexity" evidence="1">
    <location>
        <begin position="261"/>
        <end position="272"/>
    </location>
</feature>
<protein>
    <recommendedName>
        <fullName evidence="2">Agenet-like domain-containing protein</fullName>
    </recommendedName>
</protein>
<dbReference type="Pfam" id="PF05641">
    <property type="entry name" value="Agenet"/>
    <property type="match status" value="1"/>
</dbReference>
<dbReference type="AlphaFoldDB" id="A0A8T0GY27"/>
<comment type="caution">
    <text evidence="3">The sequence shown here is derived from an EMBL/GenBank/DDBJ whole genome shotgun (WGS) entry which is preliminary data.</text>
</comment>
<organism evidence="3 4">
    <name type="scientific">Ceratodon purpureus</name>
    <name type="common">Fire moss</name>
    <name type="synonym">Dicranum purpureum</name>
    <dbReference type="NCBI Taxonomy" id="3225"/>
    <lineage>
        <taxon>Eukaryota</taxon>
        <taxon>Viridiplantae</taxon>
        <taxon>Streptophyta</taxon>
        <taxon>Embryophyta</taxon>
        <taxon>Bryophyta</taxon>
        <taxon>Bryophytina</taxon>
        <taxon>Bryopsida</taxon>
        <taxon>Dicranidae</taxon>
        <taxon>Pseudoditrichales</taxon>
        <taxon>Ditrichaceae</taxon>
        <taxon>Ceratodon</taxon>
    </lineage>
</organism>
<keyword evidence="4" id="KW-1185">Reference proteome</keyword>
<sequence>MAMVPSKGVARMKGAPQWMYLGGNAELRSDEASFAGAWFEVTMGYFFTKARKAWVEYIHFDEEVTGCKVREFVKVDDLRPLPPPIEHRNEWQEREAVETRYKDCWWIGYIKRQVSHNPDIYLVYYGIGQDDLEIDAKDIRPRQVYDRPDEYHPNGSWHVARPMQNPAIWERIEVTPVVKTPSTKKAVAKTPAGKKAVAKNPLAKTPVITTIPVAKTGMKRPDVGKIQPRLRVTVSNEGDSDDSWDAKEERRLKKRPRVQSKSKSAPAKSQAPRKIIIVSPQKPLTVAHALPAINPPAKGVEQSTLVITPGSSPPLAESPFQDSAISPGSDRQARKSLANSGTSPTRSSSNSSSRSSGSSGRSNSSSSGEEEEECHEICHSEEDGPNGIFLDHSNDAKSRNRLAYHNILECFKYDSKGVLDLKRHDILTSIRAELKLTTKDVNGAHCSVFGLPLLI</sequence>
<accession>A0A8T0GY27</accession>
<dbReference type="InterPro" id="IPR008395">
    <property type="entry name" value="Agenet-like_dom"/>
</dbReference>
<dbReference type="PANTHER" id="PTHR31917">
    <property type="entry name" value="AGENET DOMAIN-CONTAINING PROTEIN-RELATED"/>
    <property type="match status" value="1"/>
</dbReference>
<feature type="region of interest" description="Disordered" evidence="1">
    <location>
        <begin position="219"/>
        <end position="275"/>
    </location>
</feature>
<feature type="domain" description="Agenet-like" evidence="2">
    <location>
        <begin position="25"/>
        <end position="83"/>
    </location>
</feature>
<reference evidence="3" key="1">
    <citation type="submission" date="2020-06" db="EMBL/GenBank/DDBJ databases">
        <title>WGS assembly of Ceratodon purpureus strain R40.</title>
        <authorList>
            <person name="Carey S.B."/>
            <person name="Jenkins J."/>
            <person name="Shu S."/>
            <person name="Lovell J.T."/>
            <person name="Sreedasyam A."/>
            <person name="Maumus F."/>
            <person name="Tiley G.P."/>
            <person name="Fernandez-Pozo N."/>
            <person name="Barry K."/>
            <person name="Chen C."/>
            <person name="Wang M."/>
            <person name="Lipzen A."/>
            <person name="Daum C."/>
            <person name="Saski C.A."/>
            <person name="Payton A.C."/>
            <person name="Mcbreen J.C."/>
            <person name="Conrad R.E."/>
            <person name="Kollar L.M."/>
            <person name="Olsson S."/>
            <person name="Huttunen S."/>
            <person name="Landis J.B."/>
            <person name="Wickett N.J."/>
            <person name="Johnson M.G."/>
            <person name="Rensing S.A."/>
            <person name="Grimwood J."/>
            <person name="Schmutz J."/>
            <person name="Mcdaniel S.F."/>
        </authorList>
    </citation>
    <scope>NUCLEOTIDE SEQUENCE</scope>
    <source>
        <strain evidence="3">R40</strain>
    </source>
</reference>
<name>A0A8T0GY27_CERPU</name>
<gene>
    <name evidence="3" type="ORF">KC19_9G191000</name>
</gene>
<feature type="compositionally biased region" description="Low complexity" evidence="1">
    <location>
        <begin position="339"/>
        <end position="367"/>
    </location>
</feature>
<evidence type="ECO:0000256" key="1">
    <source>
        <dbReference type="SAM" id="MobiDB-lite"/>
    </source>
</evidence>
<proteinExistence type="predicted"/>
<dbReference type="EMBL" id="CM026430">
    <property type="protein sequence ID" value="KAG0563024.1"/>
    <property type="molecule type" value="Genomic_DNA"/>
</dbReference>
<dbReference type="Proteomes" id="UP000822688">
    <property type="component" value="Chromosome 9"/>
</dbReference>